<dbReference type="EMBL" id="MK500299">
    <property type="protein sequence ID" value="QBK84835.1"/>
    <property type="molecule type" value="Genomic_DNA"/>
</dbReference>
<proteinExistence type="predicted"/>
<accession>A0A481YPW9</accession>
<evidence type="ECO:0000313" key="1">
    <source>
        <dbReference type="EMBL" id="QBK84835.1"/>
    </source>
</evidence>
<organism evidence="1">
    <name type="scientific">Pithovirus LCDPAC02</name>
    <dbReference type="NCBI Taxonomy" id="2506601"/>
    <lineage>
        <taxon>Viruses</taxon>
        <taxon>Pithoviruses</taxon>
    </lineage>
</organism>
<protein>
    <submittedName>
        <fullName evidence="1">Uncharacterized protein</fullName>
    </submittedName>
</protein>
<reference evidence="1" key="1">
    <citation type="journal article" date="2019" name="MBio">
        <title>Virus Genomes from Deep Sea Sediments Expand the Ocean Megavirome and Support Independent Origins of Viral Gigantism.</title>
        <authorList>
            <person name="Backstrom D."/>
            <person name="Yutin N."/>
            <person name="Jorgensen S.L."/>
            <person name="Dharamshi J."/>
            <person name="Homa F."/>
            <person name="Zaremba-Niedwiedzka K."/>
            <person name="Spang A."/>
            <person name="Wolf Y.I."/>
            <person name="Koonin E.V."/>
            <person name="Ettema T.J."/>
        </authorList>
    </citation>
    <scope>NUCLEOTIDE SEQUENCE</scope>
</reference>
<sequence>MTKYCQAILKSGKRKGKKCACRVKYYHNNKYYCGRHCKNLEKVELSKIKKFITYDYIREYDINILEYVLNILKDIVNAFIKKYNIGLDLSIYEFRSGGMNNNIFYIYFNNRQKLIIDFDISDIYPDTYCFRFYSFNGEEYYDTNKQDLLFCKIRELYNYISRKFNIIYYIGNNFSITYHYTQLEEFKNVKYLTYKKNGFFFHSNLDLILFENCF</sequence>
<gene>
    <name evidence="1" type="ORF">LCDPAC02_00340</name>
</gene>
<name>A0A481YPW9_9VIRU</name>